<dbReference type="Pfam" id="PF13374">
    <property type="entry name" value="TPR_10"/>
    <property type="match status" value="2"/>
</dbReference>
<keyword evidence="3" id="KW-1185">Reference proteome</keyword>
<reference evidence="2" key="1">
    <citation type="submission" date="2020-05" db="EMBL/GenBank/DDBJ databases">
        <title>Phylogenomic resolution of chytrid fungi.</title>
        <authorList>
            <person name="Stajich J.E."/>
            <person name="Amses K."/>
            <person name="Simmons R."/>
            <person name="Seto K."/>
            <person name="Myers J."/>
            <person name="Bonds A."/>
            <person name="Quandt C.A."/>
            <person name="Barry K."/>
            <person name="Liu P."/>
            <person name="Grigoriev I."/>
            <person name="Longcore J.E."/>
            <person name="James T.Y."/>
        </authorList>
    </citation>
    <scope>NUCLEOTIDE SEQUENCE</scope>
    <source>
        <strain evidence="2">JEL0476</strain>
    </source>
</reference>
<evidence type="ECO:0000313" key="3">
    <source>
        <dbReference type="Proteomes" id="UP001211065"/>
    </source>
</evidence>
<evidence type="ECO:0000256" key="1">
    <source>
        <dbReference type="PROSITE-ProRule" id="PRU00339"/>
    </source>
</evidence>
<dbReference type="SUPFAM" id="SSF48452">
    <property type="entry name" value="TPR-like"/>
    <property type="match status" value="5"/>
</dbReference>
<dbReference type="SMART" id="SM00028">
    <property type="entry name" value="TPR"/>
    <property type="match status" value="23"/>
</dbReference>
<sequence length="1877" mass="216128">MNENVFADVDILRYKNNITIETRVNVIKTKLEVIGRRKLGRRLFVNLKTLIDEKVEGGCSKVTVFLPHIEDNLKEQECILINLINNSKRDFTKLVIITETLETEYCHYPLIKKEIDSLNKLNTIVIFSFTKFNEYLFGILSFLELGKFNFEEVEKHVNETECLDEKFFYCGNSHRAQQNELKTAIIENGAAIIIGKDGIGKKTLIANCNKTFSNMYKYIFLVNCETVETILRSFRREMQQMLNFNFNEKFGELKFFKLVSSFLTSNKNYLIIFEELKNSDVFQGKLNLFPLIRGDIIILTTNQSIKPDNLKPLFEKNIENCTFMEQINAETVQQFFSKGSTRLKSLLDDSAMELHSLESIKFDGVALTLSLSLNFMEKLNLNFTELLKLQTENLASKHKAVVGSTNSILGLILAEIKKNDKLGNATVSLLCAITFIDIRFITKGVIKSIASVQKKRILREITKENILKEMELEKTLENKNKRMEKIFYQKKDDPKVDQKDIKTVDQTSEFCFNKIFDQILYFNLLELKIKTKNLITSEKGTDLCQDTFEMSKVCQQYFKNVNLEKRFVILEEVILAMVQNFPEMKDEYTDEDLKYGASKITHINSVATSFFDMYKISKNNMDTSYILEIFNRVTYFSRYFKLEFTLKNVLQQQLILQKLIQGDDKETLEIIYVLSELGKVCYGLTEFENSLNYYEDALKFTKNLIGTREHESVSDLLDNLAEIYSCIGNNQSAIDYYQESLDIKLKVYSENEEKVCVAYKNLAEAYFRAGENEKCTGLYKKSLEIQIKIHGGQENTAVATELETIASSYEAQKDFEMAKKYLKKSVEIKLAVLGTRIHPSVAKSLNSLGMIANSQQRYKKALWYCEEALNIYLGTNEDRQTSNVARVLNNLGIILHATGEYDMAIENFEESIEIKEKIYGTRVHPDISNTLHNFGDSCRQLGDYTKAAICYQEALETLVKINGGWETNEIAILLNNLGLVAKLEGNLSKAEDLYEESMQIKLRVFKTRENLSIATSLNNLAELAKSRSDFKLADKYYSQSLEIKEKIFFDDKDNNLEICTNLIKIGGVKENLKQFKEALDFYKKAYDINLTVPGAKKSMQMRNLLMKMGRVTNALKSYSSSLEYYQQAHTISVSLSDQGDQDYEIAEILKCMGSNSALLNDLKNSKAFYTQALEKMNILFGGEKKNMPTLEVMVILGNICQQDKDYIAAREFYKTSLDIATILYESNTHERLISLLKDLSNTEKLVGSEECYLKHMEQLLEAQVNKYNTREEVEVMETLLNLGCIYFKQEKFIDAINCHLEVFDFYKSNLKNQKIKEIFEAAIEILKKEVEVTESFTIKKLELDSVENIHLEINDKFWRGKRLMELVLKVKEKLYETRTHQEIGLTLINLGRIASNEGQTDISFSYFEEAIKILEQTMRTRRHPAISSALLCLGELYFTIKDFEKSSLHLGESYDIAVFVLGETDPLTKQIAKLLLKVAEVYEKLGVTAVEHKNYSEAEIFLENCIKIYKKVLKSLEFENGGILLIKMAEVSKCCKDYKKAILNYLEGLRILKLLKKDVEDEFNAKTLFDLADCFKSILDNFSAIKYFEEAWDLRKKINTSPNNVDMLNLIKKIDEIARDFESQGDKEFSSNDYITAIKFYQDSLAAFKKIDSKRDIAVLQTDLGKVFLGQHEYELAAACLKEAIDIYTKINGGRKNFEVAKVLVYYGKSVDNKCEVEETILLFEEAMDIFIQLDPSRSNEEVEVVSKNLIKAVSQLRKRGEALEANGNFDESHQVYKRCLNLLLKASGNKETKEYVDALKKISIFLFNQNNFELSLQKFEELLEIQIKLESLKKVSVADIEEIRSYIARCKKELSNLNSLFSCCLAKKKPSKIYPE</sequence>
<gene>
    <name evidence="2" type="ORF">HK099_004277</name>
</gene>
<feature type="repeat" description="TPR" evidence="1">
    <location>
        <begin position="885"/>
        <end position="918"/>
    </location>
</feature>
<keyword evidence="1" id="KW-0802">TPR repeat</keyword>
<dbReference type="Pfam" id="PF13424">
    <property type="entry name" value="TPR_12"/>
    <property type="match status" value="5"/>
</dbReference>
<name>A0AAD5Y212_9FUNG</name>
<dbReference type="PROSITE" id="PS50293">
    <property type="entry name" value="TPR_REGION"/>
    <property type="match status" value="1"/>
</dbReference>
<evidence type="ECO:0000313" key="2">
    <source>
        <dbReference type="EMBL" id="KAJ3228284.1"/>
    </source>
</evidence>
<dbReference type="Proteomes" id="UP001211065">
    <property type="component" value="Unassembled WGS sequence"/>
</dbReference>
<organism evidence="2 3">
    <name type="scientific">Clydaea vesicula</name>
    <dbReference type="NCBI Taxonomy" id="447962"/>
    <lineage>
        <taxon>Eukaryota</taxon>
        <taxon>Fungi</taxon>
        <taxon>Fungi incertae sedis</taxon>
        <taxon>Chytridiomycota</taxon>
        <taxon>Chytridiomycota incertae sedis</taxon>
        <taxon>Chytridiomycetes</taxon>
        <taxon>Lobulomycetales</taxon>
        <taxon>Lobulomycetaceae</taxon>
        <taxon>Clydaea</taxon>
    </lineage>
</organism>
<dbReference type="InterPro" id="IPR027417">
    <property type="entry name" value="P-loop_NTPase"/>
</dbReference>
<proteinExistence type="predicted"/>
<dbReference type="PANTHER" id="PTHR19959:SF119">
    <property type="entry name" value="FUNGAL LIPASE-LIKE DOMAIN-CONTAINING PROTEIN"/>
    <property type="match status" value="1"/>
</dbReference>
<dbReference type="PROSITE" id="PS50005">
    <property type="entry name" value="TPR"/>
    <property type="match status" value="1"/>
</dbReference>
<dbReference type="InterPro" id="IPR019734">
    <property type="entry name" value="TPR_rpt"/>
</dbReference>
<accession>A0AAD5Y212</accession>
<dbReference type="EMBL" id="JADGJW010000003">
    <property type="protein sequence ID" value="KAJ3228284.1"/>
    <property type="molecule type" value="Genomic_DNA"/>
</dbReference>
<dbReference type="Gene3D" id="1.25.40.10">
    <property type="entry name" value="Tetratricopeptide repeat domain"/>
    <property type="match status" value="8"/>
</dbReference>
<dbReference type="SUPFAM" id="SSF52540">
    <property type="entry name" value="P-loop containing nucleoside triphosphate hydrolases"/>
    <property type="match status" value="1"/>
</dbReference>
<protein>
    <submittedName>
        <fullName evidence="2">Uncharacterized protein</fullName>
    </submittedName>
</protein>
<comment type="caution">
    <text evidence="2">The sequence shown here is derived from an EMBL/GenBank/DDBJ whole genome shotgun (WGS) entry which is preliminary data.</text>
</comment>
<dbReference type="InterPro" id="IPR011990">
    <property type="entry name" value="TPR-like_helical_dom_sf"/>
</dbReference>
<dbReference type="PANTHER" id="PTHR19959">
    <property type="entry name" value="KINESIN LIGHT CHAIN"/>
    <property type="match status" value="1"/>
</dbReference>